<name>A0AAI8R8E5_ENTMU</name>
<evidence type="ECO:0000313" key="3">
    <source>
        <dbReference type="Proteomes" id="UP000509460"/>
    </source>
</evidence>
<reference evidence="2 3" key="1">
    <citation type="submission" date="2019-07" db="EMBL/GenBank/DDBJ databases">
        <title>antibiotic susceptibility of plant-derived lactic acid bacteria.</title>
        <authorList>
            <person name="Sugiyama M."/>
            <person name="Noda M."/>
        </authorList>
    </citation>
    <scope>NUCLEOTIDE SEQUENCE [LARGE SCALE GENOMIC DNA]</scope>
    <source>
        <strain evidence="2 3">15-1A</strain>
    </source>
</reference>
<feature type="region of interest" description="Disordered" evidence="1">
    <location>
        <begin position="99"/>
        <end position="159"/>
    </location>
</feature>
<evidence type="ECO:0000313" key="2">
    <source>
        <dbReference type="EMBL" id="BBM13984.1"/>
    </source>
</evidence>
<evidence type="ECO:0008006" key="4">
    <source>
        <dbReference type="Google" id="ProtNLM"/>
    </source>
</evidence>
<evidence type="ECO:0000256" key="1">
    <source>
        <dbReference type="SAM" id="MobiDB-lite"/>
    </source>
</evidence>
<proteinExistence type="predicted"/>
<sequence>MITIADTALLHHDDTPNTPGEHWYHDHAEELLQDVTYLIYDTDPQATPLARVVAYADGVAAVDGVFVGLSANTTYWITAISDESDNFLAGEESEPIMLTTAQSGGTGNTGNGGNNISAPSGNNQSGNNQTGTTPNGGSGSVATNVASTKNNGRDSNLPKTGEVASTFALLGFGSVGTALSSWLKRKKNN</sequence>
<protein>
    <recommendedName>
        <fullName evidence="4">Gram-positive cocci surface proteins LPxTG domain-containing protein</fullName>
    </recommendedName>
</protein>
<dbReference type="Proteomes" id="UP000509460">
    <property type="component" value="Chromosome"/>
</dbReference>
<dbReference type="AlphaFoldDB" id="A0AAI8R8E5"/>
<feature type="compositionally biased region" description="Low complexity" evidence="1">
    <location>
        <begin position="119"/>
        <end position="133"/>
    </location>
</feature>
<accession>A0AAI8R8E5</accession>
<organism evidence="2 3">
    <name type="scientific">Enterococcus mundtii</name>
    <dbReference type="NCBI Taxonomy" id="53346"/>
    <lineage>
        <taxon>Bacteria</taxon>
        <taxon>Bacillati</taxon>
        <taxon>Bacillota</taxon>
        <taxon>Bacilli</taxon>
        <taxon>Lactobacillales</taxon>
        <taxon>Enterococcaceae</taxon>
        <taxon>Enterococcus</taxon>
    </lineage>
</organism>
<feature type="compositionally biased region" description="Gly residues" evidence="1">
    <location>
        <begin position="104"/>
        <end position="113"/>
    </location>
</feature>
<dbReference type="RefSeq" id="WP_023520091.1">
    <property type="nucleotide sequence ID" value="NZ_AP019810.1"/>
</dbReference>
<dbReference type="NCBIfam" id="TIGR01167">
    <property type="entry name" value="LPXTG_anchor"/>
    <property type="match status" value="1"/>
</dbReference>
<gene>
    <name evidence="2" type="ORF">EM151A_0746</name>
</gene>
<feature type="compositionally biased region" description="Polar residues" evidence="1">
    <location>
        <begin position="141"/>
        <end position="158"/>
    </location>
</feature>
<dbReference type="EMBL" id="AP019810">
    <property type="protein sequence ID" value="BBM13984.1"/>
    <property type="molecule type" value="Genomic_DNA"/>
</dbReference>